<evidence type="ECO:0000256" key="3">
    <source>
        <dbReference type="ARBA" id="ARBA00022692"/>
    </source>
</evidence>
<evidence type="ECO:0000256" key="1">
    <source>
        <dbReference type="ARBA" id="ARBA00004141"/>
    </source>
</evidence>
<dbReference type="InterPro" id="IPR036938">
    <property type="entry name" value="PAP2/HPO_sf"/>
</dbReference>
<dbReference type="InterPro" id="IPR043216">
    <property type="entry name" value="PAP-like"/>
</dbReference>
<dbReference type="EMBL" id="HBKN01044175">
    <property type="protein sequence ID" value="CAE2333347.1"/>
    <property type="molecule type" value="Transcribed_RNA"/>
</dbReference>
<dbReference type="InterPro" id="IPR000326">
    <property type="entry name" value="PAP2/HPO"/>
</dbReference>
<evidence type="ECO:0000256" key="5">
    <source>
        <dbReference type="ARBA" id="ARBA00023136"/>
    </source>
</evidence>
<dbReference type="GO" id="GO:0046839">
    <property type="term" value="P:phospholipid dephosphorylation"/>
    <property type="evidence" value="ECO:0007669"/>
    <property type="project" value="TreeGrafter"/>
</dbReference>
<sequence>MSTTIAKKFAGRPRPCFFAMCGWVANQTGHRGAAGHCTGTTLKVWDSRQSFPSGHASFSMAGLGFLGLYLLDKLECQARQQRLLSPIQYQVGQVVSFVPFALAVWIAITRTMDYWHNFDDILAGAVLGFAWGQYCFSQRGRLRNIVVDDRRSQQRSTQEDRTGFINNENGAEAA</sequence>
<comment type="subcellular location">
    <subcellularLocation>
        <location evidence="1">Membrane</location>
        <topology evidence="1">Multi-pass membrane protein</topology>
    </subcellularLocation>
</comment>
<evidence type="ECO:0000313" key="9">
    <source>
        <dbReference type="EMBL" id="CAE2333347.1"/>
    </source>
</evidence>
<dbReference type="GO" id="GO:0016020">
    <property type="term" value="C:membrane"/>
    <property type="evidence" value="ECO:0007669"/>
    <property type="project" value="UniProtKB-SubCell"/>
</dbReference>
<keyword evidence="4 7" id="KW-1133">Transmembrane helix</keyword>
<feature type="transmembrane region" description="Helical" evidence="7">
    <location>
        <begin position="91"/>
        <end position="108"/>
    </location>
</feature>
<protein>
    <recommendedName>
        <fullName evidence="8">Phosphatidic acid phosphatase type 2/haloperoxidase domain-containing protein</fullName>
    </recommendedName>
</protein>
<dbReference type="SUPFAM" id="SSF48317">
    <property type="entry name" value="Acid phosphatase/Vanadium-dependent haloperoxidase"/>
    <property type="match status" value="1"/>
</dbReference>
<evidence type="ECO:0000256" key="4">
    <source>
        <dbReference type="ARBA" id="ARBA00022989"/>
    </source>
</evidence>
<proteinExistence type="inferred from homology"/>
<evidence type="ECO:0000259" key="8">
    <source>
        <dbReference type="SMART" id="SM00014"/>
    </source>
</evidence>
<dbReference type="GO" id="GO:0006644">
    <property type="term" value="P:phospholipid metabolic process"/>
    <property type="evidence" value="ECO:0007669"/>
    <property type="project" value="InterPro"/>
</dbReference>
<dbReference type="SMART" id="SM00014">
    <property type="entry name" value="acidPPc"/>
    <property type="match status" value="1"/>
</dbReference>
<dbReference type="GO" id="GO:0008195">
    <property type="term" value="F:phosphatidate phosphatase activity"/>
    <property type="evidence" value="ECO:0007669"/>
    <property type="project" value="TreeGrafter"/>
</dbReference>
<gene>
    <name evidence="9" type="ORF">GTHE00462_LOCUS34594</name>
</gene>
<dbReference type="PANTHER" id="PTHR10165">
    <property type="entry name" value="LIPID PHOSPHATE PHOSPHATASE"/>
    <property type="match status" value="1"/>
</dbReference>
<evidence type="ECO:0000256" key="6">
    <source>
        <dbReference type="SAM" id="MobiDB-lite"/>
    </source>
</evidence>
<keyword evidence="3 7" id="KW-0812">Transmembrane</keyword>
<reference evidence="9" key="1">
    <citation type="submission" date="2021-01" db="EMBL/GenBank/DDBJ databases">
        <authorList>
            <person name="Corre E."/>
            <person name="Pelletier E."/>
            <person name="Niang G."/>
            <person name="Scheremetjew M."/>
            <person name="Finn R."/>
            <person name="Kale V."/>
            <person name="Holt S."/>
            <person name="Cochrane G."/>
            <person name="Meng A."/>
            <person name="Brown T."/>
            <person name="Cohen L."/>
        </authorList>
    </citation>
    <scope>NUCLEOTIDE SEQUENCE</scope>
    <source>
        <strain evidence="9">CCMP 2712</strain>
    </source>
</reference>
<feature type="compositionally biased region" description="Basic and acidic residues" evidence="6">
    <location>
        <begin position="153"/>
        <end position="162"/>
    </location>
</feature>
<dbReference type="AlphaFoldDB" id="A0A7S4PFL2"/>
<accession>A0A7S4PFL2</accession>
<dbReference type="Pfam" id="PF01569">
    <property type="entry name" value="PAP2"/>
    <property type="match status" value="1"/>
</dbReference>
<organism evidence="9">
    <name type="scientific">Guillardia theta</name>
    <name type="common">Cryptophyte</name>
    <name type="synonym">Cryptomonas phi</name>
    <dbReference type="NCBI Taxonomy" id="55529"/>
    <lineage>
        <taxon>Eukaryota</taxon>
        <taxon>Cryptophyceae</taxon>
        <taxon>Pyrenomonadales</taxon>
        <taxon>Geminigeraceae</taxon>
        <taxon>Guillardia</taxon>
    </lineage>
</organism>
<evidence type="ECO:0000256" key="7">
    <source>
        <dbReference type="SAM" id="Phobius"/>
    </source>
</evidence>
<feature type="region of interest" description="Disordered" evidence="6">
    <location>
        <begin position="153"/>
        <end position="174"/>
    </location>
</feature>
<evidence type="ECO:0000256" key="2">
    <source>
        <dbReference type="ARBA" id="ARBA00008816"/>
    </source>
</evidence>
<dbReference type="Gene3D" id="1.20.144.10">
    <property type="entry name" value="Phosphatidic acid phosphatase type 2/haloperoxidase"/>
    <property type="match status" value="1"/>
</dbReference>
<feature type="compositionally biased region" description="Polar residues" evidence="6">
    <location>
        <begin position="164"/>
        <end position="174"/>
    </location>
</feature>
<dbReference type="PANTHER" id="PTHR10165:SF35">
    <property type="entry name" value="RE23632P"/>
    <property type="match status" value="1"/>
</dbReference>
<name>A0A7S4PFL2_GUITH</name>
<feature type="transmembrane region" description="Helical" evidence="7">
    <location>
        <begin position="53"/>
        <end position="71"/>
    </location>
</feature>
<keyword evidence="5 7" id="KW-0472">Membrane</keyword>
<comment type="similarity">
    <text evidence="2">Belongs to the PA-phosphatase related phosphoesterase family.</text>
</comment>
<feature type="domain" description="Phosphatidic acid phosphatase type 2/haloperoxidase" evidence="8">
    <location>
        <begin position="1"/>
        <end position="136"/>
    </location>
</feature>